<organism evidence="7 8">
    <name type="scientific">Anaerolinea thermolimosa</name>
    <dbReference type="NCBI Taxonomy" id="229919"/>
    <lineage>
        <taxon>Bacteria</taxon>
        <taxon>Bacillati</taxon>
        <taxon>Chloroflexota</taxon>
        <taxon>Anaerolineae</taxon>
        <taxon>Anaerolineales</taxon>
        <taxon>Anaerolineaceae</taxon>
        <taxon>Anaerolinea</taxon>
    </lineage>
</organism>
<keyword evidence="2 5" id="KW-0812">Transmembrane</keyword>
<feature type="transmembrane region" description="Helical" evidence="5">
    <location>
        <begin position="71"/>
        <end position="93"/>
    </location>
</feature>
<dbReference type="Proteomes" id="UP000264141">
    <property type="component" value="Unassembled WGS sequence"/>
</dbReference>
<dbReference type="GO" id="GO:0016020">
    <property type="term" value="C:membrane"/>
    <property type="evidence" value="ECO:0007669"/>
    <property type="project" value="UniProtKB-SubCell"/>
</dbReference>
<dbReference type="RefSeq" id="WP_062193886.1">
    <property type="nucleotide sequence ID" value="NZ_DF967965.1"/>
</dbReference>
<evidence type="ECO:0000256" key="1">
    <source>
        <dbReference type="ARBA" id="ARBA00004141"/>
    </source>
</evidence>
<dbReference type="OrthoDB" id="154631at2"/>
<keyword evidence="4 5" id="KW-0472">Membrane</keyword>
<evidence type="ECO:0000313" key="8">
    <source>
        <dbReference type="Proteomes" id="UP000264141"/>
    </source>
</evidence>
<comment type="caution">
    <text evidence="7">The sequence shown here is derived from an EMBL/GenBank/DDBJ whole genome shotgun (WGS) entry which is preliminary data.</text>
</comment>
<keyword evidence="3 5" id="KW-1133">Transmembrane helix</keyword>
<evidence type="ECO:0000256" key="5">
    <source>
        <dbReference type="SAM" id="Phobius"/>
    </source>
</evidence>
<reference evidence="7 8" key="1">
    <citation type="journal article" date="2018" name="Nat. Biotechnol.">
        <title>A standardized bacterial taxonomy based on genome phylogeny substantially revises the tree of life.</title>
        <authorList>
            <person name="Parks D.H."/>
            <person name="Chuvochina M."/>
            <person name="Waite D.W."/>
            <person name="Rinke C."/>
            <person name="Skarshewski A."/>
            <person name="Chaumeil P.A."/>
            <person name="Hugenholtz P."/>
        </authorList>
    </citation>
    <scope>NUCLEOTIDE SEQUENCE [LARGE SCALE GENOMIC DNA]</scope>
    <source>
        <strain evidence="7">UBA8781</strain>
    </source>
</reference>
<name>A0A3D1JCL7_9CHLR</name>
<gene>
    <name evidence="7" type="ORF">DEQ80_00075</name>
</gene>
<accession>A0A3D1JCL7</accession>
<feature type="transmembrane region" description="Helical" evidence="5">
    <location>
        <begin position="41"/>
        <end position="59"/>
    </location>
</feature>
<protein>
    <recommendedName>
        <fullName evidence="6">O-antigen ligase-related domain-containing protein</fullName>
    </recommendedName>
</protein>
<dbReference type="PANTHER" id="PTHR37422:SF13">
    <property type="entry name" value="LIPOPOLYSACCHARIDE BIOSYNTHESIS PROTEIN PA4999-RELATED"/>
    <property type="match status" value="1"/>
</dbReference>
<dbReference type="AlphaFoldDB" id="A0A3D1JCL7"/>
<evidence type="ECO:0000313" key="7">
    <source>
        <dbReference type="EMBL" id="HCE16233.1"/>
    </source>
</evidence>
<evidence type="ECO:0000259" key="6">
    <source>
        <dbReference type="Pfam" id="PF04932"/>
    </source>
</evidence>
<dbReference type="Pfam" id="PF04932">
    <property type="entry name" value="Wzy_C"/>
    <property type="match status" value="1"/>
</dbReference>
<evidence type="ECO:0000256" key="2">
    <source>
        <dbReference type="ARBA" id="ARBA00022692"/>
    </source>
</evidence>
<feature type="domain" description="O-antigen ligase-related" evidence="6">
    <location>
        <begin position="226"/>
        <end position="419"/>
    </location>
</feature>
<feature type="transmembrane region" description="Helical" evidence="5">
    <location>
        <begin position="436"/>
        <end position="454"/>
    </location>
</feature>
<proteinExistence type="predicted"/>
<evidence type="ECO:0000256" key="3">
    <source>
        <dbReference type="ARBA" id="ARBA00022989"/>
    </source>
</evidence>
<feature type="transmembrane region" description="Helical" evidence="5">
    <location>
        <begin position="244"/>
        <end position="266"/>
    </location>
</feature>
<dbReference type="InterPro" id="IPR007016">
    <property type="entry name" value="O-antigen_ligase-rel_domated"/>
</dbReference>
<dbReference type="InterPro" id="IPR051533">
    <property type="entry name" value="WaaL-like"/>
</dbReference>
<feature type="transmembrane region" description="Helical" evidence="5">
    <location>
        <begin position="135"/>
        <end position="154"/>
    </location>
</feature>
<feature type="transmembrane region" description="Helical" evidence="5">
    <location>
        <begin position="402"/>
        <end position="424"/>
    </location>
</feature>
<feature type="transmembrane region" description="Helical" evidence="5">
    <location>
        <begin position="105"/>
        <end position="123"/>
    </location>
</feature>
<dbReference type="PANTHER" id="PTHR37422">
    <property type="entry name" value="TEICHURONIC ACID BIOSYNTHESIS PROTEIN TUAE"/>
    <property type="match status" value="1"/>
</dbReference>
<feature type="transmembrane region" description="Helical" evidence="5">
    <location>
        <begin position="466"/>
        <end position="482"/>
    </location>
</feature>
<feature type="transmembrane region" description="Helical" evidence="5">
    <location>
        <begin position="218"/>
        <end position="238"/>
    </location>
</feature>
<sequence>MAERWRARLEWVAWFLFMLSLPFTSFPLVKRLTGSNMVAPAALLPLGLLILISFLPNVLRGQPLPRQSLPLLAWLSLALVSAACAFFLSIPPYHNFTLVDSEMDALATMVIGVAFYFIAATGANHSKRLWFLLRLVNWSGLIVTIAALLQAGFWRLHGGYPVWMEQIQELLVTHQLYLERASGFAFEPSWLAHQLNLLYLPWWLASSLRGTTVHRLRLGPLTFERFLLVTGILALIFSVSRIGLLGFLLMIAFLFLLAVLWLMEWLEKRALATSSLVGARRVWARIGLRAGLTTLVLILLAGMFLSAGYALSKFDRRMAGLFDFKALQSGSFAYYANQLVFAERIIFWEAGWKVFNQFPLLGVGPGNAGYFFPQTLSAFSWNLTEVSTLMYQQDTLPNIKSLWVRLLAETGIIGFAFFITFLFLHWLTASWLRKASGVWGSLGLAGMLAIIGLFTEGFSVDTFGLPYYWISLGWIAGACLALEKDWGGKLG</sequence>
<dbReference type="STRING" id="229919.GCA_001050195_02362"/>
<comment type="subcellular location">
    <subcellularLocation>
        <location evidence="1">Membrane</location>
        <topology evidence="1">Multi-pass membrane protein</topology>
    </subcellularLocation>
</comment>
<dbReference type="EMBL" id="DPBP01000001">
    <property type="protein sequence ID" value="HCE16233.1"/>
    <property type="molecule type" value="Genomic_DNA"/>
</dbReference>
<feature type="transmembrane region" description="Helical" evidence="5">
    <location>
        <begin position="12"/>
        <end position="29"/>
    </location>
</feature>
<feature type="transmembrane region" description="Helical" evidence="5">
    <location>
        <begin position="286"/>
        <end position="311"/>
    </location>
</feature>
<evidence type="ECO:0000256" key="4">
    <source>
        <dbReference type="ARBA" id="ARBA00023136"/>
    </source>
</evidence>